<gene>
    <name evidence="2" type="ORF">BFS05_01870</name>
</gene>
<keyword evidence="1" id="KW-1133">Transmembrane helix</keyword>
<dbReference type="Proteomes" id="UP000236146">
    <property type="component" value="Unassembled WGS sequence"/>
</dbReference>
<keyword evidence="1" id="KW-0812">Transmembrane</keyword>
<sequence length="80" mass="9643">MIFVKFSNFSEESLHVTFVTGGFLFYYLFFFIILFILVCKSLFFGFQIFAFKLQIVSFQIQIQIVFSLKLIDVIFLYSYW</sequence>
<dbReference type="EMBL" id="MNLH01000002">
    <property type="protein sequence ID" value="PNS43364.1"/>
    <property type="molecule type" value="Genomic_DNA"/>
</dbReference>
<comment type="caution">
    <text evidence="2">The sequence shown here is derived from an EMBL/GenBank/DDBJ whole genome shotgun (WGS) entry which is preliminary data.</text>
</comment>
<keyword evidence="1" id="KW-0472">Membrane</keyword>
<accession>A0A2K1SV08</accession>
<evidence type="ECO:0000256" key="1">
    <source>
        <dbReference type="SAM" id="Phobius"/>
    </source>
</evidence>
<name>A0A2K1SV08_GARVA</name>
<dbReference type="AlphaFoldDB" id="A0A2K1SV08"/>
<evidence type="ECO:0000313" key="3">
    <source>
        <dbReference type="Proteomes" id="UP000236146"/>
    </source>
</evidence>
<reference evidence="2 3" key="1">
    <citation type="submission" date="2016-10" db="EMBL/GenBank/DDBJ databases">
        <authorList>
            <person name="Varghese N."/>
        </authorList>
    </citation>
    <scope>NUCLEOTIDE SEQUENCE [LARGE SCALE GENOMIC DNA]</scope>
    <source>
        <strain evidence="2 3">KA00225</strain>
    </source>
</reference>
<proteinExistence type="predicted"/>
<organism evidence="2 3">
    <name type="scientific">Gardnerella vaginalis</name>
    <dbReference type="NCBI Taxonomy" id="2702"/>
    <lineage>
        <taxon>Bacteria</taxon>
        <taxon>Bacillati</taxon>
        <taxon>Actinomycetota</taxon>
        <taxon>Actinomycetes</taxon>
        <taxon>Bifidobacteriales</taxon>
        <taxon>Bifidobacteriaceae</taxon>
        <taxon>Gardnerella</taxon>
    </lineage>
</organism>
<evidence type="ECO:0000313" key="2">
    <source>
        <dbReference type="EMBL" id="PNS43364.1"/>
    </source>
</evidence>
<feature type="transmembrane region" description="Helical" evidence="1">
    <location>
        <begin position="24"/>
        <end position="46"/>
    </location>
</feature>
<protein>
    <submittedName>
        <fullName evidence="2">Uncharacterized protein</fullName>
    </submittedName>
</protein>